<proteinExistence type="predicted"/>
<dbReference type="NCBIfam" id="NF008911">
    <property type="entry name" value="PRK12275.1-2"/>
    <property type="match status" value="1"/>
</dbReference>
<dbReference type="RefSeq" id="WP_252855930.1">
    <property type="nucleotide sequence ID" value="NZ_JAMXLR010000092.1"/>
</dbReference>
<dbReference type="PANTHER" id="PTHR38471:SF2">
    <property type="entry name" value="FOUR HELIX BUNDLE PROTEIN"/>
    <property type="match status" value="1"/>
</dbReference>
<dbReference type="AlphaFoldDB" id="A0A9X2FGB3"/>
<keyword evidence="2" id="KW-1185">Reference proteome</keyword>
<gene>
    <name evidence="1" type="ORF">NG895_28290</name>
</gene>
<sequence length="128" mass="14455">MGRIDSYRDLKVWQLGVEITLSVYNLTKEFPTEERYGLCSQLRRCAVSIPSNIAEGHARDSSKEYLHHLSIASGSLAELETQLIIAKELGYLIAEHLASLLDRCDEESRMLSGLQRSIRHRISAATRP</sequence>
<dbReference type="InterPro" id="IPR036583">
    <property type="entry name" value="23S_rRNA_IVS_sf"/>
</dbReference>
<evidence type="ECO:0000313" key="1">
    <source>
        <dbReference type="EMBL" id="MCO6047823.1"/>
    </source>
</evidence>
<dbReference type="Pfam" id="PF05635">
    <property type="entry name" value="23S_rRNA_IVP"/>
    <property type="match status" value="1"/>
</dbReference>
<dbReference type="EMBL" id="JAMXLR010000092">
    <property type="protein sequence ID" value="MCO6047823.1"/>
    <property type="molecule type" value="Genomic_DNA"/>
</dbReference>
<protein>
    <submittedName>
        <fullName evidence="1">Four helix bundle protein</fullName>
    </submittedName>
</protein>
<evidence type="ECO:0000313" key="2">
    <source>
        <dbReference type="Proteomes" id="UP001155241"/>
    </source>
</evidence>
<dbReference type="PANTHER" id="PTHR38471">
    <property type="entry name" value="FOUR HELIX BUNDLE PROTEIN"/>
    <property type="match status" value="1"/>
</dbReference>
<accession>A0A9X2FGB3</accession>
<reference evidence="1" key="1">
    <citation type="submission" date="2022-06" db="EMBL/GenBank/DDBJ databases">
        <title>Aeoliella straminimaris, a novel planctomycete from sediments.</title>
        <authorList>
            <person name="Vitorino I.R."/>
            <person name="Lage O.M."/>
        </authorList>
    </citation>
    <scope>NUCLEOTIDE SEQUENCE</scope>
    <source>
        <strain evidence="1">ICT_H6.2</strain>
    </source>
</reference>
<dbReference type="Proteomes" id="UP001155241">
    <property type="component" value="Unassembled WGS sequence"/>
</dbReference>
<name>A0A9X2FGB3_9BACT</name>
<organism evidence="1 2">
    <name type="scientific">Aeoliella straminimaris</name>
    <dbReference type="NCBI Taxonomy" id="2954799"/>
    <lineage>
        <taxon>Bacteria</taxon>
        <taxon>Pseudomonadati</taxon>
        <taxon>Planctomycetota</taxon>
        <taxon>Planctomycetia</taxon>
        <taxon>Pirellulales</taxon>
        <taxon>Lacipirellulaceae</taxon>
        <taxon>Aeoliella</taxon>
    </lineage>
</organism>
<dbReference type="InterPro" id="IPR012657">
    <property type="entry name" value="23S_rRNA-intervening_sequence"/>
</dbReference>
<comment type="caution">
    <text evidence="1">The sequence shown here is derived from an EMBL/GenBank/DDBJ whole genome shotgun (WGS) entry which is preliminary data.</text>
</comment>
<dbReference type="Gene3D" id="1.20.1440.60">
    <property type="entry name" value="23S rRNA-intervening sequence"/>
    <property type="match status" value="1"/>
</dbReference>
<dbReference type="SUPFAM" id="SSF158446">
    <property type="entry name" value="IVS-encoded protein-like"/>
    <property type="match status" value="1"/>
</dbReference>
<dbReference type="CDD" id="cd16377">
    <property type="entry name" value="23S_rRNA_IVP_like"/>
    <property type="match status" value="1"/>
</dbReference>
<dbReference type="NCBIfam" id="TIGR02436">
    <property type="entry name" value="four helix bundle protein"/>
    <property type="match status" value="1"/>
</dbReference>